<evidence type="ECO:0000256" key="2">
    <source>
        <dbReference type="SAM" id="Phobius"/>
    </source>
</evidence>
<sequence length="1324" mass="147906">MNKSRFKKVMVLFAIILVIIQIISPAVFAEQQSIEATQNNTSEQISDQTIESVSQSTEISRTEGKSSVSSSEEKQTMSSEQEIQSKRYKQTEPRSSNDISDEVSVNDWWIFENSVDDPLSATKAASAKVDYNFQFIWSLKKMEGQYLTAGEYFCIDMPENIGIASEGIEAWGFWSIGTTETHKTDLKATINGVEYTIGQWWTDWRDDGSPRGKYYMKVAFNDEVTGKEINQITGIQFNIPEKSLKNMTLKGGIQEVTFGNKIQRIKFEQAKEEYSEGDDYKYNAQKGSNTLTFDIGIGRMTLNELSGDVVDYDANQKTGFYLDGDYHGYRWGENLTELDDIYLEDTLDPGVVVSSISLSALVQSPIGLSEENLEMQTGGLINRDVATFESYLFADYGNGPVYRTAGSNQEIKFPKQENSYKVLVQKDDETLAAFRERVKAHPQQYGIYTEGTGKTARRTICINIGDIHKENGVQKKYSDLTDQKYAVPERTITRKAGSVLGAEEVKITQFAVEAASNSIKHGFYPESYREILEDYYTLAYGDGNVINGQVSSFNISMKLNYPIDETLGETKTNTALAYYSNAKQQENPNFNPPNQLTGEGNMTNPYGKIAINTDTIALIKYDGATLEEMNNVEFELQKKSGLNWNTLSTHETKQFTTSEGEKVQGVIQVSGLDNGTYRFVEKNGENNIYPEGYDQTKSSDWNTSENRIVSKEIVVDGQTTNDPVVIENIPIASAPYAIEHYFLKDGKSASSTNQEDFELNFVENETGEIRKPIGSIFTGKPRNNLTGYSYKKITELEKDSGTITAITDPNLSYKENGQLVLRFYYVPDDDSIPFTITKLDMADKPMPSYDAQGNALEHEVSFYIYEFDWGNSEGKSPTDAGVEPEKGTSNDYWKLVETDNQGNALQQPIKTDSQGRIRAKIDLTDNGVIGNAKTFAVVEAENTYPNYEAPSVEDAWWFIWTGTGADNSSPKGTFSWCNNMGANNPGCINDTQEDKSQRVSLKNKTSKGNMKVYKADQDKNMMSSDAKKQVKFEFYEYIDDGNWTEGRKPEDGHLDDPTIWKSLGTVQTDADGKIIDHDLTAVKTYALKEISSYPSFAVPTGYWILWTSSTSEGIVNHQVSYVQGSNDDSGIVQPDAEENSIGSAILLNKEIKQEFSFIKENEQGDPLGEVEFDLYAGKENEVLEIGTNDDPNAANTYWNMSEPFKSAISNAAGTNKGKVSFDLAAGTYLLVETKAASGYQLPAGQWILTIDPLHADPDQRIKIQARGDPLPPAFYEKDGVYHLPNMRKYKLPSSGSFGMIFSVILGVILIGFAILVRESRPEKN</sequence>
<name>A0AAW8STX3_9ENTE</name>
<reference evidence="5" key="1">
    <citation type="submission" date="2023-03" db="EMBL/GenBank/DDBJ databases">
        <authorList>
            <person name="Shen W."/>
            <person name="Cai J."/>
        </authorList>
    </citation>
    <scope>NUCLEOTIDE SEQUENCE</scope>
    <source>
        <strain evidence="5">B646-2</strain>
    </source>
</reference>
<keyword evidence="2" id="KW-1133">Transmembrane helix</keyword>
<feature type="chain" id="PRO_5043947985" evidence="3">
    <location>
        <begin position="30"/>
        <end position="1324"/>
    </location>
</feature>
<dbReference type="EMBL" id="JARPXM010000005">
    <property type="protein sequence ID" value="MDT2537915.1"/>
    <property type="molecule type" value="Genomic_DNA"/>
</dbReference>
<dbReference type="RefSeq" id="WP_010745521.1">
    <property type="nucleotide sequence ID" value="NZ_BAAAXM010000052.1"/>
</dbReference>
<keyword evidence="2" id="KW-0812">Transmembrane</keyword>
<feature type="transmembrane region" description="Helical" evidence="2">
    <location>
        <begin position="1295"/>
        <end position="1316"/>
    </location>
</feature>
<feature type="domain" description="SpaA-like prealbumin fold" evidence="4">
    <location>
        <begin position="1154"/>
        <end position="1251"/>
    </location>
</feature>
<proteinExistence type="predicted"/>
<feature type="compositionally biased region" description="Basic and acidic residues" evidence="1">
    <location>
        <begin position="83"/>
        <end position="92"/>
    </location>
</feature>
<dbReference type="Gene3D" id="2.60.40.10">
    <property type="entry name" value="Immunoglobulins"/>
    <property type="match status" value="2"/>
</dbReference>
<dbReference type="Proteomes" id="UP001249240">
    <property type="component" value="Unassembled WGS sequence"/>
</dbReference>
<dbReference type="Pfam" id="PF17802">
    <property type="entry name" value="SpaA"/>
    <property type="match status" value="2"/>
</dbReference>
<dbReference type="GeneID" id="67040896"/>
<feature type="signal peptide" evidence="3">
    <location>
        <begin position="1"/>
        <end position="29"/>
    </location>
</feature>
<protein>
    <submittedName>
        <fullName evidence="5">SpaA isopeptide-forming pilin-related protein</fullName>
    </submittedName>
</protein>
<feature type="region of interest" description="Disordered" evidence="1">
    <location>
        <begin position="38"/>
        <end position="99"/>
    </location>
</feature>
<organism evidence="5 6">
    <name type="scientific">Enterococcus raffinosus</name>
    <dbReference type="NCBI Taxonomy" id="71452"/>
    <lineage>
        <taxon>Bacteria</taxon>
        <taxon>Bacillati</taxon>
        <taxon>Bacillota</taxon>
        <taxon>Bacilli</taxon>
        <taxon>Lactobacillales</taxon>
        <taxon>Enterococcaceae</taxon>
        <taxon>Enterococcus</taxon>
    </lineage>
</organism>
<evidence type="ECO:0000256" key="1">
    <source>
        <dbReference type="SAM" id="MobiDB-lite"/>
    </source>
</evidence>
<feature type="compositionally biased region" description="Low complexity" evidence="1">
    <location>
        <begin position="65"/>
        <end position="82"/>
    </location>
</feature>
<evidence type="ECO:0000313" key="6">
    <source>
        <dbReference type="Proteomes" id="UP001249240"/>
    </source>
</evidence>
<feature type="compositionally biased region" description="Polar residues" evidence="1">
    <location>
        <begin position="38"/>
        <end position="59"/>
    </location>
</feature>
<keyword evidence="2" id="KW-0472">Membrane</keyword>
<accession>A0AAW8STX3</accession>
<evidence type="ECO:0000313" key="5">
    <source>
        <dbReference type="EMBL" id="MDT2537915.1"/>
    </source>
</evidence>
<dbReference type="InterPro" id="IPR041033">
    <property type="entry name" value="SpaA_PFL_dom_1"/>
</dbReference>
<gene>
    <name evidence="5" type="ORF">P7D78_07245</name>
</gene>
<evidence type="ECO:0000256" key="3">
    <source>
        <dbReference type="SAM" id="SignalP"/>
    </source>
</evidence>
<comment type="caution">
    <text evidence="5">The sequence shown here is derived from an EMBL/GenBank/DDBJ whole genome shotgun (WGS) entry which is preliminary data.</text>
</comment>
<evidence type="ECO:0000259" key="4">
    <source>
        <dbReference type="Pfam" id="PF17802"/>
    </source>
</evidence>
<feature type="domain" description="SpaA-like prealbumin fold" evidence="4">
    <location>
        <begin position="615"/>
        <end position="693"/>
    </location>
</feature>
<dbReference type="InterPro" id="IPR013783">
    <property type="entry name" value="Ig-like_fold"/>
</dbReference>
<keyword evidence="3" id="KW-0732">Signal</keyword>